<dbReference type="Proteomes" id="UP000832034">
    <property type="component" value="Chromosome"/>
</dbReference>
<dbReference type="Pfam" id="PF23870">
    <property type="entry name" value="DUF7225"/>
    <property type="match status" value="1"/>
</dbReference>
<dbReference type="RefSeq" id="WP_019959152.1">
    <property type="nucleotide sequence ID" value="NZ_CP091512.1"/>
</dbReference>
<evidence type="ECO:0000313" key="3">
    <source>
        <dbReference type="Proteomes" id="UP000832034"/>
    </source>
</evidence>
<feature type="domain" description="DUF7225" evidence="1">
    <location>
        <begin position="5"/>
        <end position="103"/>
    </location>
</feature>
<evidence type="ECO:0000259" key="1">
    <source>
        <dbReference type="Pfam" id="PF23870"/>
    </source>
</evidence>
<reference evidence="2" key="2">
    <citation type="journal article" date="2022" name="Res Sq">
        <title>Evolution of multicellular longitudinally dividing oral cavity symbionts (Neisseriaceae).</title>
        <authorList>
            <person name="Nyongesa S."/>
            <person name="Weber P."/>
            <person name="Bernet E."/>
            <person name="Pullido F."/>
            <person name="Nieckarz M."/>
            <person name="Delaby M."/>
            <person name="Nieves C."/>
            <person name="Viehboeck T."/>
            <person name="Krause N."/>
            <person name="Rivera-Millot A."/>
            <person name="Nakamura A."/>
            <person name="Vischer N."/>
            <person name="VanNieuwenhze M."/>
            <person name="Brun Y."/>
            <person name="Cava F."/>
            <person name="Bulgheresi S."/>
            <person name="Veyrier F."/>
        </authorList>
    </citation>
    <scope>NUCLEOTIDE SEQUENCE</scope>
    <source>
        <strain evidence="2">SAG 1488-6</strain>
    </source>
</reference>
<sequence length="111" mass="12535">MELSIYAQIVNCCHDSQNELLSRQDIIHAVHNKYGTNPSSVIPSDYCYNRTNKGAADKPLFEWLGNGQYRYLGEGFAYTGRVFSRPLGAKQDIVVAMWENGVQTPFTEKSL</sequence>
<accession>A0ABY4EB54</accession>
<gene>
    <name evidence="2" type="ORF">LVJ81_00260</name>
</gene>
<proteinExistence type="predicted"/>
<dbReference type="EMBL" id="CP091512">
    <property type="protein sequence ID" value="UOO92526.1"/>
    <property type="molecule type" value="Genomic_DNA"/>
</dbReference>
<name>A0ABY4EB54_VITST</name>
<reference evidence="2" key="1">
    <citation type="submission" date="2021-12" db="EMBL/GenBank/DDBJ databases">
        <authorList>
            <person name="Veyrier F.J."/>
        </authorList>
    </citation>
    <scope>NUCLEOTIDE SEQUENCE</scope>
    <source>
        <strain evidence="2">SAG 1488-6</strain>
    </source>
</reference>
<evidence type="ECO:0000313" key="2">
    <source>
        <dbReference type="EMBL" id="UOO92526.1"/>
    </source>
</evidence>
<organism evidence="2 3">
    <name type="scientific">Vitreoscilla stercoraria</name>
    <dbReference type="NCBI Taxonomy" id="61"/>
    <lineage>
        <taxon>Bacteria</taxon>
        <taxon>Pseudomonadati</taxon>
        <taxon>Pseudomonadota</taxon>
        <taxon>Betaproteobacteria</taxon>
        <taxon>Neisseriales</taxon>
        <taxon>Neisseriaceae</taxon>
        <taxon>Vitreoscilla</taxon>
    </lineage>
</organism>
<protein>
    <recommendedName>
        <fullName evidence="1">DUF7225 domain-containing protein</fullName>
    </recommendedName>
</protein>
<keyword evidence="3" id="KW-1185">Reference proteome</keyword>
<dbReference type="InterPro" id="IPR055649">
    <property type="entry name" value="DUF7225"/>
</dbReference>